<dbReference type="OMA" id="PDYDINY"/>
<sequence>MRQPLDYSRLWLQKKKKKKLKSNIAFGSSQDKLKAKQLPTLPDYDINYTSVEPNSRKAIIAKSDKTKRSLTEISRSYITPSRMKLPELVQQQNQCFVLKPPIIQIKEYTPKMYEILPYTTNELKECFNNLLSKHKVKKPDYNFII</sequence>
<keyword evidence="2" id="KW-1185">Reference proteome</keyword>
<gene>
    <name evidence="1" type="ORF">PPRIM_AZ9-3.1.T0080412</name>
</gene>
<dbReference type="AlphaFoldDB" id="A0A8S1JQL0"/>
<proteinExistence type="predicted"/>
<name>A0A8S1JQL0_PARPR</name>
<evidence type="ECO:0000313" key="1">
    <source>
        <dbReference type="EMBL" id="CAD8044843.1"/>
    </source>
</evidence>
<protein>
    <submittedName>
        <fullName evidence="1">Uncharacterized protein</fullName>
    </submittedName>
</protein>
<comment type="caution">
    <text evidence="1">The sequence shown here is derived from an EMBL/GenBank/DDBJ whole genome shotgun (WGS) entry which is preliminary data.</text>
</comment>
<dbReference type="EMBL" id="CAJJDM010000004">
    <property type="protein sequence ID" value="CAD8044843.1"/>
    <property type="molecule type" value="Genomic_DNA"/>
</dbReference>
<organism evidence="1 2">
    <name type="scientific">Paramecium primaurelia</name>
    <dbReference type="NCBI Taxonomy" id="5886"/>
    <lineage>
        <taxon>Eukaryota</taxon>
        <taxon>Sar</taxon>
        <taxon>Alveolata</taxon>
        <taxon>Ciliophora</taxon>
        <taxon>Intramacronucleata</taxon>
        <taxon>Oligohymenophorea</taxon>
        <taxon>Peniculida</taxon>
        <taxon>Parameciidae</taxon>
        <taxon>Paramecium</taxon>
    </lineage>
</organism>
<dbReference type="Proteomes" id="UP000688137">
    <property type="component" value="Unassembled WGS sequence"/>
</dbReference>
<reference evidence="1" key="1">
    <citation type="submission" date="2021-01" db="EMBL/GenBank/DDBJ databases">
        <authorList>
            <consortium name="Genoscope - CEA"/>
            <person name="William W."/>
        </authorList>
    </citation>
    <scope>NUCLEOTIDE SEQUENCE</scope>
</reference>
<evidence type="ECO:0000313" key="2">
    <source>
        <dbReference type="Proteomes" id="UP000688137"/>
    </source>
</evidence>
<accession>A0A8S1JQL0</accession>